<dbReference type="InterPro" id="IPR001567">
    <property type="entry name" value="Pept_M3A_M3B_dom"/>
</dbReference>
<evidence type="ECO:0000256" key="5">
    <source>
        <dbReference type="ARBA" id="ARBA00022833"/>
    </source>
</evidence>
<reference evidence="9 10" key="1">
    <citation type="journal article" date="2019" name="Int. J. Syst. Evol. Microbiol.">
        <title>The Global Catalogue of Microorganisms (GCM) 10K type strain sequencing project: providing services to taxonomists for standard genome sequencing and annotation.</title>
        <authorList>
            <consortium name="The Broad Institute Genomics Platform"/>
            <consortium name="The Broad Institute Genome Sequencing Center for Infectious Disease"/>
            <person name="Wu L."/>
            <person name="Ma J."/>
        </authorList>
    </citation>
    <scope>NUCLEOTIDE SEQUENCE [LARGE SCALE GENOMIC DNA]</scope>
    <source>
        <strain evidence="9 10">JCM 13008</strain>
    </source>
</reference>
<comment type="similarity">
    <text evidence="1 7">Belongs to the peptidase M3 family.</text>
</comment>
<dbReference type="InterPro" id="IPR024077">
    <property type="entry name" value="Neurolysin/TOP_dom2"/>
</dbReference>
<keyword evidence="3 7" id="KW-0479">Metal-binding</keyword>
<keyword evidence="10" id="KW-1185">Reference proteome</keyword>
<dbReference type="Pfam" id="PF01432">
    <property type="entry name" value="Peptidase_M3"/>
    <property type="match status" value="1"/>
</dbReference>
<evidence type="ECO:0000259" key="8">
    <source>
        <dbReference type="Pfam" id="PF01432"/>
    </source>
</evidence>
<accession>A0ABN1U0W9</accession>
<proteinExistence type="inferred from homology"/>
<protein>
    <submittedName>
        <fullName evidence="9">M3 family metallopeptidase</fullName>
    </submittedName>
</protein>
<keyword evidence="4 7" id="KW-0378">Hydrolase</keyword>
<dbReference type="Gene3D" id="1.10.1370.10">
    <property type="entry name" value="Neurolysin, domain 3"/>
    <property type="match status" value="1"/>
</dbReference>
<keyword evidence="6 7" id="KW-0482">Metalloprotease</keyword>
<dbReference type="Proteomes" id="UP001501581">
    <property type="component" value="Unassembled WGS sequence"/>
</dbReference>
<dbReference type="RefSeq" id="WP_343995799.1">
    <property type="nucleotide sequence ID" value="NZ_BAAALG010000011.1"/>
</dbReference>
<evidence type="ECO:0000256" key="6">
    <source>
        <dbReference type="ARBA" id="ARBA00023049"/>
    </source>
</evidence>
<dbReference type="Gene3D" id="3.40.390.10">
    <property type="entry name" value="Collagenase (Catalytic Domain)"/>
    <property type="match status" value="1"/>
</dbReference>
<keyword evidence="5 7" id="KW-0862">Zinc</keyword>
<keyword evidence="2 7" id="KW-0645">Protease</keyword>
<evidence type="ECO:0000256" key="4">
    <source>
        <dbReference type="ARBA" id="ARBA00022801"/>
    </source>
</evidence>
<evidence type="ECO:0000256" key="7">
    <source>
        <dbReference type="RuleBase" id="RU003435"/>
    </source>
</evidence>
<sequence length="642" mass="70949">MTPELTPLRLPDTDAGWEPWLAERAESALQRAAALRDELAAAGPETALSVWNRLNTELAGVFAISSLLAQVHPDPALREQAEQIEVSANRFRSELMLDARAQASLAGVDPAAPDAGGRRVLAHALRDFRRAGVESDDATRERLRALDEQLVELGQRFSRGIREGGRSTAVPESALAGMPADWIAAHPAVDGVVTVSTDYPDTVPFLSFAHDADARRAVTESFLNVGWPENDEVLGELLRVRHEYARLLGYADWPSYDAEVKMIGSGPAIGDFIASIAEAAQAAGERDLETLLQRARRDDPTLAAIDVSNWRYWTEVVRREQFDVDAQQVRAYFDFTKVRAGLLEVTGRLFGLTWTPVPSAATWHQEVTAYEVSLGEEYLGRIYLDLHPREGKYNHAAQFVLVPGLAGVQAAEGVLVCNFPRGLMEHDDVVTLFHEFGHLVHHMLAGRHAWIDFSGVATEWDFVEAPSQMLEEWAWDADVLASFASDADGTPIPADLVARMRAADEFGKGFLARTQTFYAAVSYLFHLERPDDLTARLAELYEAYSLVRPLPGTHFHAGFGHLEGYSSAYYTYKWSLVIAKDLFSAFDSADLFAAEVAHRYRDLVLAPGGSRDAADLVTDFLGRPYDNAAFQAWLETPAEPVR</sequence>
<dbReference type="CDD" id="cd06455">
    <property type="entry name" value="M3A_TOP"/>
    <property type="match status" value="1"/>
</dbReference>
<organism evidence="9 10">
    <name type="scientific">Nocardioides dubius</name>
    <dbReference type="NCBI Taxonomy" id="317019"/>
    <lineage>
        <taxon>Bacteria</taxon>
        <taxon>Bacillati</taxon>
        <taxon>Actinomycetota</taxon>
        <taxon>Actinomycetes</taxon>
        <taxon>Propionibacteriales</taxon>
        <taxon>Nocardioidaceae</taxon>
        <taxon>Nocardioides</taxon>
    </lineage>
</organism>
<dbReference type="InterPro" id="IPR045090">
    <property type="entry name" value="Pept_M3A_M3B"/>
</dbReference>
<evidence type="ECO:0000256" key="2">
    <source>
        <dbReference type="ARBA" id="ARBA00022670"/>
    </source>
</evidence>
<evidence type="ECO:0000256" key="1">
    <source>
        <dbReference type="ARBA" id="ARBA00006040"/>
    </source>
</evidence>
<gene>
    <name evidence="9" type="ORF">GCM10009668_31760</name>
</gene>
<dbReference type="InterPro" id="IPR024079">
    <property type="entry name" value="MetalloPept_cat_dom_sf"/>
</dbReference>
<evidence type="ECO:0000256" key="3">
    <source>
        <dbReference type="ARBA" id="ARBA00022723"/>
    </source>
</evidence>
<evidence type="ECO:0000313" key="9">
    <source>
        <dbReference type="EMBL" id="GAA1109076.1"/>
    </source>
</evidence>
<feature type="domain" description="Peptidase M3A/M3B catalytic" evidence="8">
    <location>
        <begin position="209"/>
        <end position="632"/>
    </location>
</feature>
<comment type="cofactor">
    <cofactor evidence="7">
        <name>Zn(2+)</name>
        <dbReference type="ChEBI" id="CHEBI:29105"/>
    </cofactor>
    <text evidence="7">Binds 1 zinc ion.</text>
</comment>
<comment type="caution">
    <text evidence="9">The sequence shown here is derived from an EMBL/GenBank/DDBJ whole genome shotgun (WGS) entry which is preliminary data.</text>
</comment>
<dbReference type="PANTHER" id="PTHR11804:SF84">
    <property type="entry name" value="SACCHAROLYSIN"/>
    <property type="match status" value="1"/>
</dbReference>
<dbReference type="EMBL" id="BAAALG010000011">
    <property type="protein sequence ID" value="GAA1109076.1"/>
    <property type="molecule type" value="Genomic_DNA"/>
</dbReference>
<dbReference type="PANTHER" id="PTHR11804">
    <property type="entry name" value="PROTEASE M3 THIMET OLIGOPEPTIDASE-RELATED"/>
    <property type="match status" value="1"/>
</dbReference>
<evidence type="ECO:0000313" key="10">
    <source>
        <dbReference type="Proteomes" id="UP001501581"/>
    </source>
</evidence>
<dbReference type="SUPFAM" id="SSF55486">
    <property type="entry name" value="Metalloproteases ('zincins'), catalytic domain"/>
    <property type="match status" value="1"/>
</dbReference>
<name>A0ABN1U0W9_9ACTN</name>